<evidence type="ECO:0008006" key="2">
    <source>
        <dbReference type="Google" id="ProtNLM"/>
    </source>
</evidence>
<dbReference type="AlphaFoldDB" id="A0A7C6EBQ6"/>
<dbReference type="HAMAP" id="MF_01406">
    <property type="entry name" value="UPF0282"/>
    <property type="match status" value="1"/>
</dbReference>
<dbReference type="CDD" id="cd06262">
    <property type="entry name" value="metallo-hydrolase-like_MBL-fold"/>
    <property type="match status" value="1"/>
</dbReference>
<proteinExistence type="inferred from homology"/>
<dbReference type="SUPFAM" id="SSF56281">
    <property type="entry name" value="Metallo-hydrolase/oxidoreductase"/>
    <property type="match status" value="1"/>
</dbReference>
<reference evidence="1" key="1">
    <citation type="journal article" date="2020" name="mSystems">
        <title>Genome- and Community-Level Interaction Insights into Carbon Utilization and Element Cycling Functions of Hydrothermarchaeota in Hydrothermal Sediment.</title>
        <authorList>
            <person name="Zhou Z."/>
            <person name="Liu Y."/>
            <person name="Xu W."/>
            <person name="Pan J."/>
            <person name="Luo Z.H."/>
            <person name="Li M."/>
        </authorList>
    </citation>
    <scope>NUCLEOTIDE SEQUENCE [LARGE SCALE GENOMIC DNA]</scope>
    <source>
        <strain evidence="1">SpSt-876</strain>
    </source>
</reference>
<dbReference type="InterPro" id="IPR036866">
    <property type="entry name" value="RibonucZ/Hydroxyglut_hydro"/>
</dbReference>
<accession>A0A7C6EBQ6</accession>
<dbReference type="PANTHER" id="PTHR43546:SF4">
    <property type="entry name" value="UPF0282 PROTEIN MJ1629"/>
    <property type="match status" value="1"/>
</dbReference>
<dbReference type="PIRSF" id="PIRSF004944">
    <property type="entry name" value="UCP004944_hydrls"/>
    <property type="match status" value="1"/>
</dbReference>
<dbReference type="InterPro" id="IPR050114">
    <property type="entry name" value="UPF0173_UPF0282_UlaG_hydrolase"/>
</dbReference>
<evidence type="ECO:0000313" key="1">
    <source>
        <dbReference type="EMBL" id="HHS51501.1"/>
    </source>
</evidence>
<sequence length="294" mass="33641">MRIIPLAFDSLGIRGMATFLDLSSLGGKRIIIDPACALAPVRYNLPPHPKELTKKEEHWQKIVNYGRIADIVIITHYHYDHHNPDFPELFKDKIVIIKNPKENINESQKERAKVFLAKISNIAKEIIIGDGQTFQFNSVEIVISDAVEHGVSSKLGMVFEVCVKSTSDGQKFLFTSDVQGITLEKQLNFILEQNPDTIFADGPMTYLLNYRFRPLDLAHSIKNIIRIINETKVKKFILDHHFLRDLNYRNYLEEVFATNLGETLILTAAEFAGEKNELLEARRQELYRGEKGSD</sequence>
<organism evidence="1">
    <name type="scientific">candidate division WOR-3 bacterium</name>
    <dbReference type="NCBI Taxonomy" id="2052148"/>
    <lineage>
        <taxon>Bacteria</taxon>
        <taxon>Bacteria division WOR-3</taxon>
    </lineage>
</organism>
<name>A0A7C6EBQ6_UNCW3</name>
<gene>
    <name evidence="1" type="ORF">ENW73_01355</name>
</gene>
<comment type="caution">
    <text evidence="1">The sequence shown here is derived from an EMBL/GenBank/DDBJ whole genome shotgun (WGS) entry which is preliminary data.</text>
</comment>
<dbReference type="Gene3D" id="3.60.15.10">
    <property type="entry name" value="Ribonuclease Z/Hydroxyacylglutathione hydrolase-like"/>
    <property type="match status" value="1"/>
</dbReference>
<dbReference type="EMBL" id="DTLI01000031">
    <property type="protein sequence ID" value="HHS51501.1"/>
    <property type="molecule type" value="Genomic_DNA"/>
</dbReference>
<dbReference type="PANTHER" id="PTHR43546">
    <property type="entry name" value="UPF0173 METAL-DEPENDENT HYDROLASE MJ1163-RELATED"/>
    <property type="match status" value="1"/>
</dbReference>
<dbReference type="InterPro" id="IPR014426">
    <property type="entry name" value="UPF0282_hydrls"/>
</dbReference>
<protein>
    <recommendedName>
        <fullName evidence="2">MBL fold metallo-hydrolase</fullName>
    </recommendedName>
</protein>